<gene>
    <name evidence="10" type="ordered locus">trd_0619</name>
</gene>
<keyword evidence="11" id="KW-1185">Reference proteome</keyword>
<dbReference type="EMBL" id="CP001275">
    <property type="protein sequence ID" value="ACM05587.1"/>
    <property type="molecule type" value="Genomic_DNA"/>
</dbReference>
<organism evidence="10 11">
    <name type="scientific">Thermomicrobium roseum (strain ATCC 27502 / DSM 5159 / P-2)</name>
    <dbReference type="NCBI Taxonomy" id="309801"/>
    <lineage>
        <taxon>Bacteria</taxon>
        <taxon>Pseudomonadati</taxon>
        <taxon>Thermomicrobiota</taxon>
        <taxon>Thermomicrobia</taxon>
        <taxon>Thermomicrobiales</taxon>
        <taxon>Thermomicrobiaceae</taxon>
        <taxon>Thermomicrobium</taxon>
    </lineage>
</organism>
<dbReference type="Gene3D" id="3.90.550.10">
    <property type="entry name" value="Spore Coat Polysaccharide Biosynthesis Protein SpsA, Chain A"/>
    <property type="match status" value="1"/>
</dbReference>
<keyword evidence="2 10" id="KW-0328">Glycosyltransferase</keyword>
<dbReference type="eggNOG" id="COG0463">
    <property type="taxonomic scope" value="Bacteria"/>
</dbReference>
<protein>
    <submittedName>
        <fullName evidence="10">Probable dolichol-phosphate mannosyltransferase-putative membrane bound sugar transferase involved in LPS biosynthesis</fullName>
    </submittedName>
</protein>
<evidence type="ECO:0000256" key="3">
    <source>
        <dbReference type="ARBA" id="ARBA00022679"/>
    </source>
</evidence>
<proteinExistence type="predicted"/>
<evidence type="ECO:0000256" key="8">
    <source>
        <dbReference type="SAM" id="Phobius"/>
    </source>
</evidence>
<dbReference type="PANTHER" id="PTHR48090">
    <property type="entry name" value="UNDECAPRENYL-PHOSPHATE 4-DEOXY-4-FORMAMIDO-L-ARABINOSE TRANSFERASE-RELATED"/>
    <property type="match status" value="1"/>
</dbReference>
<dbReference type="HOGENOM" id="CLU_033536_9_0_0"/>
<evidence type="ECO:0000256" key="6">
    <source>
        <dbReference type="ARBA" id="ARBA00022989"/>
    </source>
</evidence>
<dbReference type="InterPro" id="IPR029044">
    <property type="entry name" value="Nucleotide-diphossugar_trans"/>
</dbReference>
<dbReference type="PANTHER" id="PTHR48090:SF3">
    <property type="entry name" value="UNDECAPRENYL-PHOSPHATE 4-DEOXY-4-FORMAMIDO-L-ARABINOSE TRANSFERASE"/>
    <property type="match status" value="1"/>
</dbReference>
<evidence type="ECO:0000313" key="10">
    <source>
        <dbReference type="EMBL" id="ACM05587.1"/>
    </source>
</evidence>
<dbReference type="AlphaFoldDB" id="B9KYR5"/>
<dbReference type="CDD" id="cd04179">
    <property type="entry name" value="DPM_DPG-synthase_like"/>
    <property type="match status" value="1"/>
</dbReference>
<dbReference type="InterPro" id="IPR001173">
    <property type="entry name" value="Glyco_trans_2-like"/>
</dbReference>
<dbReference type="InterPro" id="IPR050256">
    <property type="entry name" value="Glycosyltransferase_2"/>
</dbReference>
<feature type="domain" description="Glycosyltransferase 2-like" evidence="9">
    <location>
        <begin position="20"/>
        <end position="171"/>
    </location>
</feature>
<keyword evidence="4 8" id="KW-0812">Transmembrane</keyword>
<feature type="transmembrane region" description="Helical" evidence="8">
    <location>
        <begin position="263"/>
        <end position="281"/>
    </location>
</feature>
<evidence type="ECO:0000313" key="11">
    <source>
        <dbReference type="Proteomes" id="UP000000447"/>
    </source>
</evidence>
<name>B9KYR5_THERP</name>
<keyword evidence="7 8" id="KW-0472">Membrane</keyword>
<keyword evidence="6 8" id="KW-1133">Transmembrane helix</keyword>
<dbReference type="Pfam" id="PF00535">
    <property type="entry name" value="Glycos_transf_2"/>
    <property type="match status" value="1"/>
</dbReference>
<dbReference type="GO" id="GO:0009103">
    <property type="term" value="P:lipopolysaccharide biosynthetic process"/>
    <property type="evidence" value="ECO:0007669"/>
    <property type="project" value="UniProtKB-KW"/>
</dbReference>
<evidence type="ECO:0000256" key="7">
    <source>
        <dbReference type="ARBA" id="ARBA00023136"/>
    </source>
</evidence>
<accession>B9KYR5</accession>
<keyword evidence="3 10" id="KW-0808">Transferase</keyword>
<evidence type="ECO:0000256" key="5">
    <source>
        <dbReference type="ARBA" id="ARBA00022985"/>
    </source>
</evidence>
<dbReference type="Proteomes" id="UP000000447">
    <property type="component" value="Chromosome"/>
</dbReference>
<dbReference type="SUPFAM" id="SSF53448">
    <property type="entry name" value="Nucleotide-diphospho-sugar transferases"/>
    <property type="match status" value="1"/>
</dbReference>
<evidence type="ECO:0000256" key="1">
    <source>
        <dbReference type="ARBA" id="ARBA00022475"/>
    </source>
</evidence>
<keyword evidence="5" id="KW-0448">Lipopolysaccharide biosynthesis</keyword>
<reference evidence="10 11" key="1">
    <citation type="journal article" date="2009" name="PLoS ONE">
        <title>Complete genome sequence of the aerobic CO-oxidizing thermophile Thermomicrobium roseum.</title>
        <authorList>
            <person name="Wu D."/>
            <person name="Raymond J."/>
            <person name="Wu M."/>
            <person name="Chatterji S."/>
            <person name="Ren Q."/>
            <person name="Graham J.E."/>
            <person name="Bryant D.A."/>
            <person name="Robb F."/>
            <person name="Colman A."/>
            <person name="Tallon L.J."/>
            <person name="Badger J.H."/>
            <person name="Madupu R."/>
            <person name="Ward N.L."/>
            <person name="Eisen J.A."/>
        </authorList>
    </citation>
    <scope>NUCLEOTIDE SEQUENCE [LARGE SCALE GENOMIC DNA]</scope>
    <source>
        <strain evidence="11">ATCC 27502 / DSM 5159 / P-2</strain>
    </source>
</reference>
<dbReference type="RefSeq" id="WP_012642015.1">
    <property type="nucleotide sequence ID" value="NC_011959.1"/>
</dbReference>
<evidence type="ECO:0000256" key="4">
    <source>
        <dbReference type="ARBA" id="ARBA00022692"/>
    </source>
</evidence>
<dbReference type="STRING" id="309801.trd_0619"/>
<sequence length="293" mass="32424">MNRLPSETRATMLPISGTLSLVLPAYNEAANLEAVVRRALEVLPALVEDFEVVIVDDGSRDGTSQIADRLAASDPRVRVVHHETNRGYGAALRSGFAAARGDLIMFMDADQQFDPADFAHLAPFVPYADIVAGYRVKRRDPWIRLVYAAIFNAAMRLLFGITVRDIDCAFKVLRGDLVRALHLTMNGALVNTELLVKAQRAGATIVEVGVRHYPRLSGEPSGGSVRVIRRAVCEVAQLWWQLLWYQPPRGVGRGRPQPRSSQLVRAGVMVGLGATALYWLWRRFAGGRPTQER</sequence>
<keyword evidence="1" id="KW-1003">Cell membrane</keyword>
<evidence type="ECO:0000256" key="2">
    <source>
        <dbReference type="ARBA" id="ARBA00022676"/>
    </source>
</evidence>
<dbReference type="CAZy" id="GT2">
    <property type="family name" value="Glycosyltransferase Family 2"/>
</dbReference>
<dbReference type="GO" id="GO:0099621">
    <property type="term" value="F:undecaprenyl-phosphate 4-deoxy-4-formamido-L-arabinose transferase activity"/>
    <property type="evidence" value="ECO:0007669"/>
    <property type="project" value="TreeGrafter"/>
</dbReference>
<dbReference type="KEGG" id="tro:trd_0619"/>
<evidence type="ECO:0000259" key="9">
    <source>
        <dbReference type="Pfam" id="PF00535"/>
    </source>
</evidence>
<dbReference type="GO" id="GO:0005886">
    <property type="term" value="C:plasma membrane"/>
    <property type="evidence" value="ECO:0007669"/>
    <property type="project" value="TreeGrafter"/>
</dbReference>